<dbReference type="AlphaFoldDB" id="A0A6A5HS79"/>
<comment type="function">
    <text evidence="1">Central component in molecular interactions underlying sperm crawling. Forms an extensive filament system that extends from sperm villipoda, along the leading edge of the pseudopod.</text>
</comment>
<feature type="region of interest" description="Disordered" evidence="2">
    <location>
        <begin position="164"/>
        <end position="191"/>
    </location>
</feature>
<dbReference type="Pfam" id="PF00635">
    <property type="entry name" value="Motile_Sperm"/>
    <property type="match status" value="1"/>
</dbReference>
<name>A0A6A5HS79_CAERE</name>
<dbReference type="InterPro" id="IPR008962">
    <property type="entry name" value="PapD-like_sf"/>
</dbReference>
<dbReference type="PROSITE" id="PS50202">
    <property type="entry name" value="MSP"/>
    <property type="match status" value="1"/>
</dbReference>
<dbReference type="PANTHER" id="PTHR21513">
    <property type="entry name" value="MAJOR SPERM PROTEIN"/>
    <property type="match status" value="1"/>
</dbReference>
<organism evidence="4 5">
    <name type="scientific">Caenorhabditis remanei</name>
    <name type="common">Caenorhabditis vulgaris</name>
    <dbReference type="NCBI Taxonomy" id="31234"/>
    <lineage>
        <taxon>Eukaryota</taxon>
        <taxon>Metazoa</taxon>
        <taxon>Ecdysozoa</taxon>
        <taxon>Nematoda</taxon>
        <taxon>Chromadorea</taxon>
        <taxon>Rhabditida</taxon>
        <taxon>Rhabditina</taxon>
        <taxon>Rhabditomorpha</taxon>
        <taxon>Rhabditoidea</taxon>
        <taxon>Rhabditidae</taxon>
        <taxon>Peloderinae</taxon>
        <taxon>Caenorhabditis</taxon>
    </lineage>
</organism>
<accession>A0A6A5HS79</accession>
<evidence type="ECO:0000256" key="1">
    <source>
        <dbReference type="RuleBase" id="RU003425"/>
    </source>
</evidence>
<sequence>MASNDTLRNDVDEEKGTTADGTAAKPPPPPTLYKIINRKNEAPFELKLIPDILIFKYYMVPAYATFTIHNTKTEKHAFKVKSSDNNVYQAKPSVGFIKPGEKVHIRVMYQNPAQTGPADCDSKKHVAVYHVTAGNAKTYKEAFAKKEKREGVYHYYCNHQAEVQQVADGDEEKKDENQEEKKKDENQEEKK</sequence>
<dbReference type="InterPro" id="IPR013783">
    <property type="entry name" value="Ig-like_fold"/>
</dbReference>
<dbReference type="GeneID" id="9804784"/>
<comment type="caution">
    <text evidence="4">The sequence shown here is derived from an EMBL/GenBank/DDBJ whole genome shotgun (WGS) entry which is preliminary data.</text>
</comment>
<protein>
    <recommendedName>
        <fullName evidence="1">Major sperm protein</fullName>
    </recommendedName>
</protein>
<proteinExistence type="predicted"/>
<dbReference type="InterPro" id="IPR000535">
    <property type="entry name" value="MSP_dom"/>
</dbReference>
<dbReference type="Gene3D" id="2.60.40.10">
    <property type="entry name" value="Immunoglobulins"/>
    <property type="match status" value="1"/>
</dbReference>
<evidence type="ECO:0000313" key="4">
    <source>
        <dbReference type="EMBL" id="KAF1768622.1"/>
    </source>
</evidence>
<feature type="domain" description="MSP" evidence="3">
    <location>
        <begin position="45"/>
        <end position="157"/>
    </location>
</feature>
<dbReference type="RefSeq" id="XP_053591139.1">
    <property type="nucleotide sequence ID" value="XM_053722494.1"/>
</dbReference>
<dbReference type="KEGG" id="crq:GCK72_000434"/>
<dbReference type="EMBL" id="WUAV01000001">
    <property type="protein sequence ID" value="KAF1768622.1"/>
    <property type="molecule type" value="Genomic_DNA"/>
</dbReference>
<reference evidence="4 5" key="1">
    <citation type="submission" date="2019-12" db="EMBL/GenBank/DDBJ databases">
        <title>Chromosome-level assembly of the Caenorhabditis remanei genome.</title>
        <authorList>
            <person name="Teterina A.A."/>
            <person name="Willis J.H."/>
            <person name="Phillips P.C."/>
        </authorList>
    </citation>
    <scope>NUCLEOTIDE SEQUENCE [LARGE SCALE GENOMIC DNA]</scope>
    <source>
        <strain evidence="4 5">PX506</strain>
        <tissue evidence="4">Whole organism</tissue>
    </source>
</reference>
<evidence type="ECO:0000256" key="2">
    <source>
        <dbReference type="SAM" id="MobiDB-lite"/>
    </source>
</evidence>
<gene>
    <name evidence="4" type="ORF">GCK72_000434</name>
</gene>
<dbReference type="CTD" id="9804784"/>
<dbReference type="PANTHER" id="PTHR21513:SF19">
    <property type="entry name" value="MAJOR SPERM PROTEIN"/>
    <property type="match status" value="1"/>
</dbReference>
<feature type="compositionally biased region" description="Basic and acidic residues" evidence="2">
    <location>
        <begin position="7"/>
        <end position="17"/>
    </location>
</feature>
<feature type="compositionally biased region" description="Basic and acidic residues" evidence="2">
    <location>
        <begin position="171"/>
        <end position="191"/>
    </location>
</feature>
<dbReference type="SUPFAM" id="SSF49354">
    <property type="entry name" value="PapD-like"/>
    <property type="match status" value="1"/>
</dbReference>
<evidence type="ECO:0000259" key="3">
    <source>
        <dbReference type="PROSITE" id="PS50202"/>
    </source>
</evidence>
<feature type="region of interest" description="Disordered" evidence="2">
    <location>
        <begin position="1"/>
        <end position="30"/>
    </location>
</feature>
<keyword evidence="1" id="KW-0206">Cytoskeleton</keyword>
<evidence type="ECO:0000313" key="5">
    <source>
        <dbReference type="Proteomes" id="UP000483820"/>
    </source>
</evidence>
<keyword evidence="1" id="KW-0963">Cytoplasm</keyword>
<dbReference type="Proteomes" id="UP000483820">
    <property type="component" value="Chromosome I"/>
</dbReference>